<dbReference type="EMBL" id="JZXN01000017">
    <property type="protein sequence ID" value="KKB26657.1"/>
    <property type="molecule type" value="Genomic_DNA"/>
</dbReference>
<organism evidence="1 2">
    <name type="scientific">Mycoplasmopsis meleagridis ATCC 25294</name>
    <dbReference type="NCBI Taxonomy" id="1264554"/>
    <lineage>
        <taxon>Bacteria</taxon>
        <taxon>Bacillati</taxon>
        <taxon>Mycoplasmatota</taxon>
        <taxon>Mycoplasmoidales</taxon>
        <taxon>Metamycoplasmataceae</taxon>
        <taxon>Mycoplasmopsis</taxon>
    </lineage>
</organism>
<protein>
    <submittedName>
        <fullName evidence="1">Uncharacterized protein</fullName>
    </submittedName>
</protein>
<comment type="caution">
    <text evidence="1">The sequence shown here is derived from an EMBL/GenBank/DDBJ whole genome shotgun (WGS) entry which is preliminary data.</text>
</comment>
<reference evidence="1 2" key="1">
    <citation type="submission" date="2015-03" db="EMBL/GenBank/DDBJ databases">
        <title>Genome sequence of Mycoplasma meleagridis strain ATCC 25294.</title>
        <authorList>
            <person name="Yacoub E."/>
            <person name="Blanchard A."/>
            <person name="Sirand-Pugnet P."/>
            <person name="Mardassi B.B.A."/>
        </authorList>
    </citation>
    <scope>NUCLEOTIDE SEQUENCE [LARGE SCALE GENOMIC DNA]</scope>
    <source>
        <strain evidence="1 2">ATCC 25294</strain>
    </source>
</reference>
<keyword evidence="2" id="KW-1185">Reference proteome</keyword>
<evidence type="ECO:0000313" key="2">
    <source>
        <dbReference type="Proteomes" id="UP000033750"/>
    </source>
</evidence>
<dbReference type="STRING" id="29561.MM26B8_05360"/>
<name>A0A0F5H1C5_9BACT</name>
<dbReference type="PATRIC" id="fig|1264554.4.peg.69"/>
<evidence type="ECO:0000313" key="1">
    <source>
        <dbReference type="EMBL" id="KKB26657.1"/>
    </source>
</evidence>
<sequence length="149" mass="17392">MKLKLTPKKKILISFVAVGAIVSIALPVALTSTKTKLTSIETDNISITNNKNNKNFESNRNIINYDIFPNIKAKQFYEYIRINNGETEFDINVIPAFMKYVVNNFKYSQGYINFDYKIKENKDIDIYVKWINNDEELSRTYTLSIEKKK</sequence>
<proteinExistence type="predicted"/>
<dbReference type="AlphaFoldDB" id="A0A0F5H1C5"/>
<dbReference type="NCBIfam" id="NF045957">
    <property type="entry name" value="MHO_1590_dom"/>
    <property type="match status" value="1"/>
</dbReference>
<dbReference type="Proteomes" id="UP000033750">
    <property type="component" value="Unassembled WGS sequence"/>
</dbReference>
<gene>
    <name evidence="1" type="ORF">MMELEA_00390</name>
</gene>
<dbReference type="RefSeq" id="WP_046097003.1">
    <property type="nucleotide sequence ID" value="NZ_JZXN01000017.1"/>
</dbReference>
<accession>A0A0F5H1C5</accession>
<dbReference type="OrthoDB" id="400040at2"/>